<accession>A0A2X1XWU0</accession>
<reference evidence="1 2" key="1">
    <citation type="submission" date="2018-06" db="EMBL/GenBank/DDBJ databases">
        <authorList>
            <consortium name="Pathogen Informatics"/>
            <person name="Doyle S."/>
        </authorList>
    </citation>
    <scope>NUCLEOTIDE SEQUENCE [LARGE SCALE GENOMIC DNA]</scope>
    <source>
        <strain evidence="1 2">NCTC13076</strain>
    </source>
</reference>
<gene>
    <name evidence="1" type="ORF">NCTC13076_01247</name>
</gene>
<proteinExistence type="predicted"/>
<dbReference type="EMBL" id="UATM01000032">
    <property type="protein sequence ID" value="SPY48008.1"/>
    <property type="molecule type" value="Genomic_DNA"/>
</dbReference>
<dbReference type="Proteomes" id="UP000250070">
    <property type="component" value="Unassembled WGS sequence"/>
</dbReference>
<evidence type="ECO:0000313" key="1">
    <source>
        <dbReference type="EMBL" id="SPY48008.1"/>
    </source>
</evidence>
<organism evidence="1 2">
    <name type="scientific">Peptoniphilus harei</name>
    <dbReference type="NCBI Taxonomy" id="54005"/>
    <lineage>
        <taxon>Bacteria</taxon>
        <taxon>Bacillati</taxon>
        <taxon>Bacillota</taxon>
        <taxon>Tissierellia</taxon>
        <taxon>Tissierellales</taxon>
        <taxon>Peptoniphilaceae</taxon>
        <taxon>Peptoniphilus</taxon>
    </lineage>
</organism>
<dbReference type="RefSeq" id="WP_070702371.1">
    <property type="nucleotide sequence ID" value="NZ_CP068103.1"/>
</dbReference>
<dbReference type="OrthoDB" id="1646957at2"/>
<name>A0A2X1XWU0_9FIRM</name>
<dbReference type="GeneID" id="83862728"/>
<evidence type="ECO:0000313" key="2">
    <source>
        <dbReference type="Proteomes" id="UP000250070"/>
    </source>
</evidence>
<protein>
    <submittedName>
        <fullName evidence="1">Uncharacterized protein</fullName>
    </submittedName>
</protein>
<sequence>MKKTRKIEENSFKNREIDSLEDEMDIKLAISRLKSAKNEEFVSQEDFEKLFGVKLDAVAPLKDEEIE</sequence>
<dbReference type="AlphaFoldDB" id="A0A2X1XWU0"/>